<dbReference type="AlphaFoldDB" id="A0A4Q0SUA9"/>
<dbReference type="Gene3D" id="3.40.50.450">
    <property type="match status" value="1"/>
</dbReference>
<evidence type="ECO:0000256" key="6">
    <source>
        <dbReference type="ARBA" id="ARBA00022842"/>
    </source>
</evidence>
<dbReference type="SUPFAM" id="SSF53784">
    <property type="entry name" value="Phosphofructokinase"/>
    <property type="match status" value="1"/>
</dbReference>
<evidence type="ECO:0000256" key="1">
    <source>
        <dbReference type="ARBA" id="ARBA00001946"/>
    </source>
</evidence>
<keyword evidence="3 8" id="KW-0808">Transferase</keyword>
<dbReference type="GO" id="GO:0046872">
    <property type="term" value="F:metal ion binding"/>
    <property type="evidence" value="ECO:0007669"/>
    <property type="project" value="UniProtKB-KW"/>
</dbReference>
<gene>
    <name evidence="8" type="primary">pfp</name>
    <name evidence="10" type="ORF">GRAN_3709</name>
</gene>
<reference evidence="11" key="2">
    <citation type="submission" date="2019-02" db="EMBL/GenBank/DDBJ databases">
        <title>Granulicella sibirica sp. nov., a psychrotolerant acidobacterium isolated from an organic soil layer in forested tundra, West Siberia.</title>
        <authorList>
            <person name="Oshkin I.Y."/>
            <person name="Kulichevskaya I.S."/>
            <person name="Rijpstra W.I.C."/>
            <person name="Sinninghe Damste J.S."/>
            <person name="Rakitin A.L."/>
            <person name="Ravin N.V."/>
            <person name="Dedysh S.N."/>
        </authorList>
    </citation>
    <scope>NUCLEOTIDE SEQUENCE [LARGE SCALE GENOMIC DNA]</scope>
    <source>
        <strain evidence="11">AF10</strain>
    </source>
</reference>
<dbReference type="Gene3D" id="3.40.50.460">
    <property type="entry name" value="Phosphofructokinase domain"/>
    <property type="match status" value="1"/>
</dbReference>
<comment type="function">
    <text evidence="2 8">Catalyzes the phosphorylation of D-fructose 6-phosphate, the first committing step of glycolysis. Uses inorganic phosphate (PPi) as phosphoryl donor instead of ATP like common ATP-dependent phosphofructokinases (ATP-PFKs), which renders the reaction reversible, and can thus function both in glycolysis and gluconeogenesis. Consistently, PPi-PFK can replace the enzymes of both the forward (ATP-PFK) and reverse (fructose-bisphosphatase (FBPase)) reactions.</text>
</comment>
<dbReference type="Pfam" id="PF00365">
    <property type="entry name" value="PFK"/>
    <property type="match status" value="1"/>
</dbReference>
<dbReference type="InterPro" id="IPR035966">
    <property type="entry name" value="PKF_sf"/>
</dbReference>
<dbReference type="RefSeq" id="WP_128914366.1">
    <property type="nucleotide sequence ID" value="NZ_RDSM01000003.1"/>
</dbReference>
<dbReference type="PIRSF" id="PIRSF036483">
    <property type="entry name" value="PFK_XF0274"/>
    <property type="match status" value="1"/>
</dbReference>
<reference evidence="10 11" key="1">
    <citation type="submission" date="2018-11" db="EMBL/GenBank/DDBJ databases">
        <authorList>
            <person name="Mardanov A.V."/>
            <person name="Ravin N.V."/>
            <person name="Dedysh S.N."/>
        </authorList>
    </citation>
    <scope>NUCLEOTIDE SEQUENCE [LARGE SCALE GENOMIC DNA]</scope>
    <source>
        <strain evidence="10 11">AF10</strain>
    </source>
</reference>
<dbReference type="OrthoDB" id="9802503at2"/>
<comment type="catalytic activity">
    <reaction evidence="7 8">
        <text>beta-D-fructose 6-phosphate + diphosphate = beta-D-fructose 1,6-bisphosphate + phosphate + H(+)</text>
        <dbReference type="Rhea" id="RHEA:13613"/>
        <dbReference type="ChEBI" id="CHEBI:15378"/>
        <dbReference type="ChEBI" id="CHEBI:32966"/>
        <dbReference type="ChEBI" id="CHEBI:33019"/>
        <dbReference type="ChEBI" id="CHEBI:43474"/>
        <dbReference type="ChEBI" id="CHEBI:57634"/>
        <dbReference type="EC" id="2.7.1.90"/>
    </reaction>
</comment>
<feature type="binding site" evidence="8">
    <location>
        <position position="13"/>
    </location>
    <ligand>
        <name>diphosphate</name>
        <dbReference type="ChEBI" id="CHEBI:33019"/>
    </ligand>
</feature>
<proteinExistence type="inferred from homology"/>
<feature type="binding site" evidence="8">
    <location>
        <position position="108"/>
    </location>
    <ligand>
        <name>Mg(2+)</name>
        <dbReference type="ChEBI" id="CHEBI:18420"/>
        <note>catalytic</note>
    </ligand>
</feature>
<sequence>MPEENLLIVQGGGPTAVFNASLASIIQEAMSQPRISQIFGARSGMKGLSTGDLIELTNLTPAHLVALRNSPGASLSSSRFKPTEEDLEHCVEHLRQRKVRHLIFMGGNGTMRGAQLFREFCNKLNFEIQIIGVPKTIDNDIAATDRCPGFASAARFVAQSTLDLAMDIRSLPQPVSIFETLGRDVGWLAAASTLAKQDAGDAPHLVYLPEVPFVRDTFLSNLDNTVRRIGWAVVIVSEGTSYADGTPVFEQKIASHGATHNRPLIGGVAQYLSGVVSESLGIRCRSEKPGLIGRSCASQVSPQDLEDAELVGREGVRALLAGKTDQMLALLPIPIDNLHHQKFELVPLTKAAGHSRTIPPEWIEEDQTLAVTDSFHSYLRPLVGDLRYYPPPLSAWTQ</sequence>
<comment type="similarity">
    <text evidence="8">Belongs to the phosphofructokinase type A (PFKA) family. PPi-dependent PFK group II subfamily. Clade 'B2' sub-subfamily.</text>
</comment>
<protein>
    <recommendedName>
        <fullName evidence="8">Pyrophosphate--fructose 6-phosphate 1-phosphotransferase</fullName>
        <ecNumber evidence="8">2.7.1.90</ecNumber>
    </recommendedName>
    <alternativeName>
        <fullName evidence="8">6-phosphofructokinase, pyrophosphate dependent</fullName>
    </alternativeName>
    <alternativeName>
        <fullName evidence="8">PPi-dependent phosphofructokinase</fullName>
        <shortName evidence="8">PPi-PFK</shortName>
    </alternativeName>
    <alternativeName>
        <fullName evidence="8">Pyrophosphate-dependent 6-phosphofructose-1-kinase</fullName>
    </alternativeName>
</protein>
<comment type="caution">
    <text evidence="10">The sequence shown here is derived from an EMBL/GenBank/DDBJ whole genome shotgun (WGS) entry which is preliminary data.</text>
</comment>
<dbReference type="EMBL" id="RDSM01000003">
    <property type="protein sequence ID" value="RXH54605.1"/>
    <property type="molecule type" value="Genomic_DNA"/>
</dbReference>
<keyword evidence="8" id="KW-0324">Glycolysis</keyword>
<keyword evidence="6 8" id="KW-0460">Magnesium</keyword>
<evidence type="ECO:0000256" key="8">
    <source>
        <dbReference type="HAMAP-Rule" id="MF_01978"/>
    </source>
</evidence>
<feature type="binding site" evidence="8">
    <location>
        <begin position="181"/>
        <end position="183"/>
    </location>
    <ligand>
        <name>substrate</name>
    </ligand>
</feature>
<feature type="binding site" evidence="8">
    <location>
        <begin position="136"/>
        <end position="138"/>
    </location>
    <ligand>
        <name>substrate</name>
    </ligand>
</feature>
<feature type="binding site" evidence="8">
    <location>
        <position position="238"/>
    </location>
    <ligand>
        <name>substrate</name>
    </ligand>
</feature>
<evidence type="ECO:0000259" key="9">
    <source>
        <dbReference type="Pfam" id="PF00365"/>
    </source>
</evidence>
<accession>A0A4Q0SUA9</accession>
<evidence type="ECO:0000256" key="7">
    <source>
        <dbReference type="ARBA" id="ARBA00048072"/>
    </source>
</evidence>
<comment type="pathway">
    <text evidence="8">Carbohydrate degradation; glycolysis; D-glyceraldehyde 3-phosphate and glycerone phosphate from D-glucose: step 3/4.</text>
</comment>
<evidence type="ECO:0000313" key="10">
    <source>
        <dbReference type="EMBL" id="RXH54605.1"/>
    </source>
</evidence>
<evidence type="ECO:0000256" key="3">
    <source>
        <dbReference type="ARBA" id="ARBA00022679"/>
    </source>
</evidence>
<dbReference type="HAMAP" id="MF_01978">
    <property type="entry name" value="Phosphofructokinase_II_B2"/>
    <property type="match status" value="1"/>
</dbReference>
<comment type="activity regulation">
    <text evidence="8">Non-allosteric.</text>
</comment>
<dbReference type="GO" id="GO:0006002">
    <property type="term" value="P:fructose 6-phosphate metabolic process"/>
    <property type="evidence" value="ECO:0007669"/>
    <property type="project" value="InterPro"/>
</dbReference>
<name>A0A4Q0SUA9_9BACT</name>
<evidence type="ECO:0000313" key="11">
    <source>
        <dbReference type="Proteomes" id="UP000289437"/>
    </source>
</evidence>
<evidence type="ECO:0000256" key="5">
    <source>
        <dbReference type="ARBA" id="ARBA00022777"/>
    </source>
</evidence>
<feature type="domain" description="Phosphofructokinase" evidence="9">
    <location>
        <begin position="6"/>
        <end position="298"/>
    </location>
</feature>
<organism evidence="10 11">
    <name type="scientific">Granulicella sibirica</name>
    <dbReference type="NCBI Taxonomy" id="2479048"/>
    <lineage>
        <taxon>Bacteria</taxon>
        <taxon>Pseudomonadati</taxon>
        <taxon>Acidobacteriota</taxon>
        <taxon>Terriglobia</taxon>
        <taxon>Terriglobales</taxon>
        <taxon>Acidobacteriaceae</taxon>
        <taxon>Granulicella</taxon>
    </lineage>
</organism>
<dbReference type="PRINTS" id="PR00476">
    <property type="entry name" value="PHFRCTKINASE"/>
</dbReference>
<keyword evidence="8" id="KW-0963">Cytoplasm</keyword>
<comment type="caution">
    <text evidence="8">Lacks conserved residue(s) required for the propagation of feature annotation.</text>
</comment>
<dbReference type="NCBIfam" id="NF010675">
    <property type="entry name" value="PRK14072.1"/>
    <property type="match status" value="1"/>
</dbReference>
<comment type="cofactor">
    <cofactor evidence="1 8">
        <name>Mg(2+)</name>
        <dbReference type="ChEBI" id="CHEBI:18420"/>
    </cofactor>
</comment>
<dbReference type="InterPro" id="IPR011404">
    <property type="entry name" value="PPi-PFK"/>
</dbReference>
<dbReference type="InterPro" id="IPR050929">
    <property type="entry name" value="PFKA"/>
</dbReference>
<evidence type="ECO:0000256" key="4">
    <source>
        <dbReference type="ARBA" id="ARBA00022723"/>
    </source>
</evidence>
<dbReference type="GO" id="GO:0005737">
    <property type="term" value="C:cytoplasm"/>
    <property type="evidence" value="ECO:0007669"/>
    <property type="project" value="UniProtKB-SubCell"/>
</dbReference>
<dbReference type="Proteomes" id="UP000289437">
    <property type="component" value="Unassembled WGS sequence"/>
</dbReference>
<dbReference type="GO" id="GO:0047334">
    <property type="term" value="F:diphosphate-fructose-6-phosphate 1-phosphotransferase activity"/>
    <property type="evidence" value="ECO:0007669"/>
    <property type="project" value="UniProtKB-EC"/>
</dbReference>
<dbReference type="PANTHER" id="PTHR45770">
    <property type="entry name" value="ATP-DEPENDENT 6-PHOSPHOFRUCTOKINASE 1"/>
    <property type="match status" value="1"/>
</dbReference>
<dbReference type="GO" id="GO:0003872">
    <property type="term" value="F:6-phosphofructokinase activity"/>
    <property type="evidence" value="ECO:0007669"/>
    <property type="project" value="UniProtKB-UniRule"/>
</dbReference>
<feature type="active site" description="Proton acceptor" evidence="8">
    <location>
        <position position="138"/>
    </location>
</feature>
<feature type="site" description="Important for catalytic activity; stabilizes the transition state when the phosphoryl donor is PPi" evidence="8">
    <location>
        <position position="135"/>
    </location>
</feature>
<dbReference type="EC" id="2.7.1.90" evidence="8"/>
<dbReference type="UniPathway" id="UPA00109">
    <property type="reaction ID" value="UER00182"/>
</dbReference>
<comment type="subcellular location">
    <subcellularLocation>
        <location evidence="8">Cytoplasm</location>
    </subcellularLocation>
</comment>
<comment type="subunit">
    <text evidence="8">Homodimer.</text>
</comment>
<keyword evidence="4 8" id="KW-0479">Metal-binding</keyword>
<evidence type="ECO:0000256" key="2">
    <source>
        <dbReference type="ARBA" id="ARBA00003138"/>
    </source>
</evidence>
<dbReference type="InterPro" id="IPR000023">
    <property type="entry name" value="Phosphofructokinase_dom"/>
</dbReference>
<keyword evidence="5 8" id="KW-0418">Kinase</keyword>
<keyword evidence="11" id="KW-1185">Reference proteome</keyword>
<dbReference type="InterPro" id="IPR022953">
    <property type="entry name" value="ATP_PFK"/>
</dbReference>